<evidence type="ECO:0000313" key="1">
    <source>
        <dbReference type="EMBL" id="OGC53671.1"/>
    </source>
</evidence>
<proteinExistence type="predicted"/>
<dbReference type="Proteomes" id="UP000178127">
    <property type="component" value="Unassembled WGS sequence"/>
</dbReference>
<dbReference type="EMBL" id="MEVD01000013">
    <property type="protein sequence ID" value="OGC53671.1"/>
    <property type="molecule type" value="Genomic_DNA"/>
</dbReference>
<gene>
    <name evidence="1" type="ORF">A3D91_04510</name>
</gene>
<accession>A0A1F4V8T9</accession>
<name>A0A1F4V8T9_UNCKA</name>
<comment type="caution">
    <text evidence="1">The sequence shown here is derived from an EMBL/GenBank/DDBJ whole genome shotgun (WGS) entry which is preliminary data.</text>
</comment>
<organism evidence="1 2">
    <name type="scientific">candidate division WWE3 bacterium RIFCSPHIGHO2_02_FULL_38_14</name>
    <dbReference type="NCBI Taxonomy" id="1802620"/>
    <lineage>
        <taxon>Bacteria</taxon>
        <taxon>Katanobacteria</taxon>
    </lineage>
</organism>
<sequence length="290" mass="32971">MSRPVEHAYIPEDLIEKAWEPKEQPDTLEIVKSKTPLYTEFAVLGDTTPPANLNEAFNIEMIPDGTLYVSKRNYVEDLEGNKVPRTMLITAKGKEIFRQNPGLLKAIDKGLIDERDSQVETMWTKKSRSGKVGIIDLDNGDSVAVKRFKRYKDGRKLHVGGLEQAEAHMRINEAIESESSQNISFRMADIYLATQDLVIMENIEGLTTIDEFIEKYPELEETISKAGERIDAVIYKTFTEKNIKGIYENLSYTDPGSVTGHKPVLRKHLFIENYDPETGKIDFVMIDPNI</sequence>
<protein>
    <submittedName>
        <fullName evidence="1">Uncharacterized protein</fullName>
    </submittedName>
</protein>
<evidence type="ECO:0000313" key="2">
    <source>
        <dbReference type="Proteomes" id="UP000178127"/>
    </source>
</evidence>
<dbReference type="AlphaFoldDB" id="A0A1F4V8T9"/>
<reference evidence="1 2" key="1">
    <citation type="journal article" date="2016" name="Nat. Commun.">
        <title>Thousands of microbial genomes shed light on interconnected biogeochemical processes in an aquifer system.</title>
        <authorList>
            <person name="Anantharaman K."/>
            <person name="Brown C.T."/>
            <person name="Hug L.A."/>
            <person name="Sharon I."/>
            <person name="Castelle C.J."/>
            <person name="Probst A.J."/>
            <person name="Thomas B.C."/>
            <person name="Singh A."/>
            <person name="Wilkins M.J."/>
            <person name="Karaoz U."/>
            <person name="Brodie E.L."/>
            <person name="Williams K.H."/>
            <person name="Hubbard S.S."/>
            <person name="Banfield J.F."/>
        </authorList>
    </citation>
    <scope>NUCLEOTIDE SEQUENCE [LARGE SCALE GENOMIC DNA]</scope>
</reference>